<dbReference type="InterPro" id="IPR009057">
    <property type="entry name" value="Homeodomain-like_sf"/>
</dbReference>
<dbReference type="AlphaFoldDB" id="A0AA44BEY4"/>
<evidence type="ECO:0000259" key="1">
    <source>
        <dbReference type="PROSITE" id="PS50994"/>
    </source>
</evidence>
<dbReference type="PANTHER" id="PTHR35004">
    <property type="entry name" value="TRANSPOSASE RV3428C-RELATED"/>
    <property type="match status" value="1"/>
</dbReference>
<dbReference type="EMBL" id="SUMG01000010">
    <property type="protein sequence ID" value="NBG88650.1"/>
    <property type="molecule type" value="Genomic_DNA"/>
</dbReference>
<dbReference type="Pfam" id="PF22483">
    <property type="entry name" value="Mu-transpos_C_2"/>
    <property type="match status" value="1"/>
</dbReference>
<dbReference type="NCBIfam" id="NF033546">
    <property type="entry name" value="transpos_IS21"/>
    <property type="match status" value="1"/>
</dbReference>
<sequence>MKVEMDVYKEIRQRYLSGESERSIARSLGVARQTVKKYCEGAAHPGTRKSYEREPTLITDEVIEIILECFKHDEEEKVRKQTHTSKKIFDRLVDEKDFAGGESTIRKVVRDLRKAQSVPHQSSVPLSYEPGEAVQIDWGEVTLYYNKKKVKLHIFCGRLCYSCDIFVQAFFAANEESFLEAQQRMFTFFGGVTRRAIFDNAKVAVKEGFGIYAKAQDRYLAFSAHCAFDLDFCNPGKGNEKGLVENLVGYARKNFFVPLPSITDIEALNRLLWEKCLRYRENHKIQKREHPVKIMYAQEQTSLNPLPIFHYDTSKTAVIRVDDYSTAFFEKSYYSVPTRYLRKPVTVKGFGNHIEIHFQNHEIASYKRSYKAGETQYKLEHYIDLLERKPRSVFNAKPVKQNVSQELMEWGKRLPGGNREMVKLLRLCIDHGEDRILSIKDSIPSYTVPTVDLIRAHLCPSEKLTVIPMKQDVPVEPVNLVNYDKKYGMVLES</sequence>
<accession>A0AA44BEY4</accession>
<keyword evidence="3" id="KW-1185">Reference proteome</keyword>
<dbReference type="SUPFAM" id="SSF46689">
    <property type="entry name" value="Homeodomain-like"/>
    <property type="match status" value="1"/>
</dbReference>
<dbReference type="Proteomes" id="UP000449710">
    <property type="component" value="Unassembled WGS sequence"/>
</dbReference>
<comment type="caution">
    <text evidence="2">The sequence shown here is derived from an EMBL/GenBank/DDBJ whole genome shotgun (WGS) entry which is preliminary data.</text>
</comment>
<dbReference type="GO" id="GO:0015074">
    <property type="term" value="P:DNA integration"/>
    <property type="evidence" value="ECO:0007669"/>
    <property type="project" value="InterPro"/>
</dbReference>
<gene>
    <name evidence="2" type="ORF">ISALK_09060</name>
</gene>
<reference evidence="2 3" key="1">
    <citation type="submission" date="2019-04" db="EMBL/GenBank/DDBJ databases">
        <title>Isachenkonia alkalipeptolytica gen. nov. sp. nov. a new anaerobic, alkiliphilic organothrophic bacterium capable to reduce synthesized ferrihydrite isolated from a soda lake.</title>
        <authorList>
            <person name="Toshchakov S.V."/>
            <person name="Zavarzina D.G."/>
            <person name="Zhilina T.N."/>
            <person name="Kostrikina N.A."/>
            <person name="Kublanov I.V."/>
        </authorList>
    </citation>
    <scope>NUCLEOTIDE SEQUENCE [LARGE SCALE GENOMIC DNA]</scope>
    <source>
        <strain evidence="2 3">Z-1701</strain>
    </source>
</reference>
<dbReference type="InterPro" id="IPR001584">
    <property type="entry name" value="Integrase_cat-core"/>
</dbReference>
<dbReference type="PROSITE" id="PS50994">
    <property type="entry name" value="INTEGRASE"/>
    <property type="match status" value="1"/>
</dbReference>
<dbReference type="RefSeq" id="WP_160721475.1">
    <property type="nucleotide sequence ID" value="NZ_SUMG01000010.1"/>
</dbReference>
<protein>
    <submittedName>
        <fullName evidence="2">IS21 family transposase</fullName>
    </submittedName>
</protein>
<evidence type="ECO:0000313" key="2">
    <source>
        <dbReference type="EMBL" id="NBG88650.1"/>
    </source>
</evidence>
<proteinExistence type="predicted"/>
<dbReference type="InterPro" id="IPR054353">
    <property type="entry name" value="IstA-like_C"/>
</dbReference>
<evidence type="ECO:0000313" key="3">
    <source>
        <dbReference type="Proteomes" id="UP000449710"/>
    </source>
</evidence>
<dbReference type="PANTHER" id="PTHR35004:SF7">
    <property type="entry name" value="INTEGRASE PROTEIN"/>
    <property type="match status" value="1"/>
</dbReference>
<feature type="domain" description="Integrase catalytic" evidence="1">
    <location>
        <begin position="126"/>
        <end position="313"/>
    </location>
</feature>
<organism evidence="2 3">
    <name type="scientific">Isachenkonia alkalipeptolytica</name>
    <dbReference type="NCBI Taxonomy" id="2565777"/>
    <lineage>
        <taxon>Bacteria</taxon>
        <taxon>Bacillati</taxon>
        <taxon>Bacillota</taxon>
        <taxon>Clostridia</taxon>
        <taxon>Eubacteriales</taxon>
        <taxon>Clostridiaceae</taxon>
        <taxon>Isachenkonia</taxon>
    </lineage>
</organism>
<name>A0AA44BEY4_9CLOT</name>